<dbReference type="HOGENOM" id="CLU_2713506_0_0_9"/>
<proteinExistence type="predicted"/>
<keyword evidence="3" id="KW-1185">Reference proteome</keyword>
<feature type="compositionally biased region" description="Basic residues" evidence="1">
    <location>
        <begin position="18"/>
        <end position="33"/>
    </location>
</feature>
<organism evidence="2 3">
    <name type="scientific">Anaerotruncus colihominis DSM 17241</name>
    <dbReference type="NCBI Taxonomy" id="445972"/>
    <lineage>
        <taxon>Bacteria</taxon>
        <taxon>Bacillati</taxon>
        <taxon>Bacillota</taxon>
        <taxon>Clostridia</taxon>
        <taxon>Eubacteriales</taxon>
        <taxon>Oscillospiraceae</taxon>
        <taxon>Anaerotruncus</taxon>
    </lineage>
</organism>
<dbReference type="Proteomes" id="UP000003803">
    <property type="component" value="Unassembled WGS sequence"/>
</dbReference>
<evidence type="ECO:0000313" key="3">
    <source>
        <dbReference type="Proteomes" id="UP000003803"/>
    </source>
</evidence>
<dbReference type="AlphaFoldDB" id="B0P9G4"/>
<sequence>MRRAEGRSRGLSAPGGYSRRKAPNSRPGKRSVRRWAACAQAARAKAGRASEASGGEWPAHGSRAPCFRQQNP</sequence>
<dbReference type="EMBL" id="ABGD02000011">
    <property type="protein sequence ID" value="EDS11851.1"/>
    <property type="molecule type" value="Genomic_DNA"/>
</dbReference>
<feature type="compositionally biased region" description="Low complexity" evidence="1">
    <location>
        <begin position="34"/>
        <end position="52"/>
    </location>
</feature>
<evidence type="ECO:0000256" key="1">
    <source>
        <dbReference type="SAM" id="MobiDB-lite"/>
    </source>
</evidence>
<accession>B0P9G4</accession>
<gene>
    <name evidence="2" type="ORF">ANACOL_01432</name>
</gene>
<reference evidence="2" key="1">
    <citation type="submission" date="2007-11" db="EMBL/GenBank/DDBJ databases">
        <authorList>
            <person name="Fulton L."/>
            <person name="Clifton S."/>
            <person name="Fulton B."/>
            <person name="Xu J."/>
            <person name="Minx P."/>
            <person name="Pepin K.H."/>
            <person name="Johnson M."/>
            <person name="Thiruvilangam P."/>
            <person name="Bhonagiri V."/>
            <person name="Nash W.E."/>
            <person name="Mardis E.R."/>
            <person name="Wilson R.K."/>
        </authorList>
    </citation>
    <scope>NUCLEOTIDE SEQUENCE [LARGE SCALE GENOMIC DNA]</scope>
    <source>
        <strain evidence="2">DSM 17241</strain>
    </source>
</reference>
<protein>
    <submittedName>
        <fullName evidence="2">Uncharacterized protein</fullName>
    </submittedName>
</protein>
<name>B0P9G4_9FIRM</name>
<reference evidence="2" key="2">
    <citation type="submission" date="2013-09" db="EMBL/GenBank/DDBJ databases">
        <title>Draft genome sequence of Anaerotruncus colihominis(DSM 17241).</title>
        <authorList>
            <person name="Sudarsanam P."/>
            <person name="Ley R."/>
            <person name="Guruge J."/>
            <person name="Turnbaugh P.J."/>
            <person name="Mahowald M."/>
            <person name="Liep D."/>
            <person name="Gordon J."/>
        </authorList>
    </citation>
    <scope>NUCLEOTIDE SEQUENCE</scope>
    <source>
        <strain evidence="2">DSM 17241</strain>
    </source>
</reference>
<feature type="region of interest" description="Disordered" evidence="1">
    <location>
        <begin position="1"/>
        <end position="72"/>
    </location>
</feature>
<evidence type="ECO:0000313" key="2">
    <source>
        <dbReference type="EMBL" id="EDS11851.1"/>
    </source>
</evidence>
<comment type="caution">
    <text evidence="2">The sequence shown here is derived from an EMBL/GenBank/DDBJ whole genome shotgun (WGS) entry which is preliminary data.</text>
</comment>